<evidence type="ECO:0000259" key="1">
    <source>
        <dbReference type="Pfam" id="PF07143"/>
    </source>
</evidence>
<comment type="caution">
    <text evidence="2">The sequence shown here is derived from an EMBL/GenBank/DDBJ whole genome shotgun (WGS) entry which is preliminary data.</text>
</comment>
<dbReference type="Proteomes" id="UP000478837">
    <property type="component" value="Unassembled WGS sequence"/>
</dbReference>
<dbReference type="AlphaFoldDB" id="A0A6L9MU34"/>
<dbReference type="EMBL" id="JAAAWP010000004">
    <property type="protein sequence ID" value="NDW21577.1"/>
    <property type="molecule type" value="Genomic_DNA"/>
</dbReference>
<gene>
    <name evidence="2" type="ORF">GTW09_08620</name>
</gene>
<evidence type="ECO:0000313" key="3">
    <source>
        <dbReference type="Proteomes" id="UP000478837"/>
    </source>
</evidence>
<reference evidence="2 3" key="1">
    <citation type="submission" date="2020-01" db="EMBL/GenBank/DDBJ databases">
        <title>Genomes of bacteria type strains.</title>
        <authorList>
            <person name="Chen J."/>
            <person name="Zhu S."/>
            <person name="Yang J."/>
        </authorList>
    </citation>
    <scope>NUCLEOTIDE SEQUENCE [LARGE SCALE GENOMIC DNA]</scope>
    <source>
        <strain evidence="2 3">LMG 22958</strain>
    </source>
</reference>
<dbReference type="SUPFAM" id="SSF159245">
    <property type="entry name" value="AttH-like"/>
    <property type="match status" value="1"/>
</dbReference>
<proteinExistence type="predicted"/>
<dbReference type="InterPro" id="IPR023374">
    <property type="entry name" value="AttH-like_dom_sf"/>
</dbReference>
<dbReference type="PANTHER" id="PTHR38591">
    <property type="entry name" value="HYDROLASE"/>
    <property type="match status" value="1"/>
</dbReference>
<dbReference type="Pfam" id="PF17186">
    <property type="entry name" value="Lipocalin_9"/>
    <property type="match status" value="1"/>
</dbReference>
<dbReference type="PANTHER" id="PTHR38591:SF1">
    <property type="entry name" value="BLL1000 PROTEIN"/>
    <property type="match status" value="1"/>
</dbReference>
<organism evidence="2 3">
    <name type="scientific">Alteromonas hispanica</name>
    <dbReference type="NCBI Taxonomy" id="315421"/>
    <lineage>
        <taxon>Bacteria</taxon>
        <taxon>Pseudomonadati</taxon>
        <taxon>Pseudomonadota</taxon>
        <taxon>Gammaproteobacteria</taxon>
        <taxon>Alteromonadales</taxon>
        <taxon>Alteromonadaceae</taxon>
        <taxon>Alteromonas/Salinimonas group</taxon>
        <taxon>Alteromonas</taxon>
    </lineage>
</organism>
<keyword evidence="2" id="KW-0378">Hydrolase</keyword>
<name>A0A6L9MU34_9ALTE</name>
<feature type="domain" description="AttH" evidence="1">
    <location>
        <begin position="24"/>
        <end position="195"/>
    </location>
</feature>
<dbReference type="Gene3D" id="2.40.370.10">
    <property type="entry name" value="AttH-like domain"/>
    <property type="match status" value="2"/>
</dbReference>
<dbReference type="GO" id="GO:0016787">
    <property type="term" value="F:hydrolase activity"/>
    <property type="evidence" value="ECO:0007669"/>
    <property type="project" value="UniProtKB-KW"/>
</dbReference>
<evidence type="ECO:0000313" key="2">
    <source>
        <dbReference type="EMBL" id="NDW21577.1"/>
    </source>
</evidence>
<keyword evidence="3" id="KW-1185">Reference proteome</keyword>
<protein>
    <submittedName>
        <fullName evidence="2">Hydrolase</fullName>
    </submittedName>
</protein>
<accession>A0A6L9MU34</accession>
<dbReference type="Pfam" id="PF07143">
    <property type="entry name" value="CrtC"/>
    <property type="match status" value="1"/>
</dbReference>
<sequence>MPVSKARPMRLPEDHKSHPEFQLEWWYLTFVLEDEENNEYGLQYTLFRFSNAADSMVKTAWSEPQQWMGHASFHSKTEHYFEERLAAGGVGNAFVKTSPFSAVIDNWSWTSEGASPFPAALAFSINQDVDVALSLSTHGPFIKQGESGYSKKTRNEQLRSYYYSQPFIDANGTVTINNQSFNVKGLGWYDHEWTSHLANDSAMGWDWFSLHLNDGSKLMAFRMHSLDESQVANNTASDTRRTQNEIYTTGTYITKTGKAETLQQNDIHIRPLKRERIVTEKASDKNNTKHEAEHSVPTSWEISIPSKKLKINVSAFKTGQWNHSLFPYYEGRVSISGTHDGKGFMELTGY</sequence>
<dbReference type="InterPro" id="IPR010791">
    <property type="entry name" value="AttH_dom"/>
</dbReference>